<dbReference type="Pfam" id="PF01243">
    <property type="entry name" value="PNPOx_N"/>
    <property type="match status" value="1"/>
</dbReference>
<keyword evidence="4" id="KW-1185">Reference proteome</keyword>
<comment type="caution">
    <text evidence="3">The sequence shown here is derived from an EMBL/GenBank/DDBJ whole genome shotgun (WGS) entry which is preliminary data.</text>
</comment>
<name>A0A7W7MAG5_9ACTN</name>
<dbReference type="EMBL" id="JACHNB010000001">
    <property type="protein sequence ID" value="MBB4743029.1"/>
    <property type="molecule type" value="Genomic_DNA"/>
</dbReference>
<dbReference type="SUPFAM" id="SSF50475">
    <property type="entry name" value="FMN-binding split barrel"/>
    <property type="match status" value="1"/>
</dbReference>
<evidence type="ECO:0000259" key="2">
    <source>
        <dbReference type="Pfam" id="PF01243"/>
    </source>
</evidence>
<sequence>MAVKLSDSARGLVDGCNLAVLATTNPDGSPQTSVVWVARDGDDLLISTQAGRRKDKNLRRDPRASVTVIDRTDSLRYIEVRGRATVTEDAGREFAARLAEAYEGPGAGETYRQLPADVVRVVIRLTPERVLGYSAE</sequence>
<evidence type="ECO:0000313" key="4">
    <source>
        <dbReference type="Proteomes" id="UP000546162"/>
    </source>
</evidence>
<protein>
    <submittedName>
        <fullName evidence="3">PPOX class probable F420-dependent enzyme</fullName>
    </submittedName>
</protein>
<feature type="domain" description="Pyridoxamine 5'-phosphate oxidase N-terminal" evidence="2">
    <location>
        <begin position="7"/>
        <end position="131"/>
    </location>
</feature>
<dbReference type="GO" id="GO:0016627">
    <property type="term" value="F:oxidoreductase activity, acting on the CH-CH group of donors"/>
    <property type="evidence" value="ECO:0007669"/>
    <property type="project" value="TreeGrafter"/>
</dbReference>
<reference evidence="3 4" key="1">
    <citation type="submission" date="2020-08" db="EMBL/GenBank/DDBJ databases">
        <title>Sequencing the genomes of 1000 actinobacteria strains.</title>
        <authorList>
            <person name="Klenk H.-P."/>
        </authorList>
    </citation>
    <scope>NUCLEOTIDE SEQUENCE [LARGE SCALE GENOMIC DNA]</scope>
    <source>
        <strain evidence="3 4">DSM 45809</strain>
    </source>
</reference>
<gene>
    <name evidence="3" type="ORF">BJY16_006488</name>
</gene>
<dbReference type="AlphaFoldDB" id="A0A7W7MAG5"/>
<dbReference type="GO" id="GO:0070967">
    <property type="term" value="F:coenzyme F420 binding"/>
    <property type="evidence" value="ECO:0007669"/>
    <property type="project" value="TreeGrafter"/>
</dbReference>
<dbReference type="GO" id="GO:0005829">
    <property type="term" value="C:cytosol"/>
    <property type="evidence" value="ECO:0007669"/>
    <property type="project" value="TreeGrafter"/>
</dbReference>
<dbReference type="NCBIfam" id="TIGR03618">
    <property type="entry name" value="Rv1155_F420"/>
    <property type="match status" value="1"/>
</dbReference>
<dbReference type="Gene3D" id="2.30.110.10">
    <property type="entry name" value="Electron Transport, Fmn-binding Protein, Chain A"/>
    <property type="match status" value="1"/>
</dbReference>
<dbReference type="InterPro" id="IPR011576">
    <property type="entry name" value="Pyridox_Oxase_N"/>
</dbReference>
<dbReference type="PANTHER" id="PTHR35176:SF6">
    <property type="entry name" value="HEME OXYGENASE HI_0854-RELATED"/>
    <property type="match status" value="1"/>
</dbReference>
<keyword evidence="1" id="KW-0560">Oxidoreductase</keyword>
<organism evidence="3 4">
    <name type="scientific">Actinoplanes octamycinicus</name>
    <dbReference type="NCBI Taxonomy" id="135948"/>
    <lineage>
        <taxon>Bacteria</taxon>
        <taxon>Bacillati</taxon>
        <taxon>Actinomycetota</taxon>
        <taxon>Actinomycetes</taxon>
        <taxon>Micromonosporales</taxon>
        <taxon>Micromonosporaceae</taxon>
        <taxon>Actinoplanes</taxon>
    </lineage>
</organism>
<dbReference type="InterPro" id="IPR019920">
    <property type="entry name" value="F420-binding_dom_put"/>
</dbReference>
<dbReference type="Proteomes" id="UP000546162">
    <property type="component" value="Unassembled WGS sequence"/>
</dbReference>
<accession>A0A7W7MAG5</accession>
<evidence type="ECO:0000313" key="3">
    <source>
        <dbReference type="EMBL" id="MBB4743029.1"/>
    </source>
</evidence>
<dbReference type="RefSeq" id="WP_185043349.1">
    <property type="nucleotide sequence ID" value="NZ_BAABFG010000005.1"/>
</dbReference>
<evidence type="ECO:0000256" key="1">
    <source>
        <dbReference type="ARBA" id="ARBA00023002"/>
    </source>
</evidence>
<proteinExistence type="predicted"/>
<dbReference type="InterPro" id="IPR052019">
    <property type="entry name" value="F420H2_bilvrd_red/Heme_oxyg"/>
</dbReference>
<dbReference type="PANTHER" id="PTHR35176">
    <property type="entry name" value="HEME OXYGENASE HI_0854-RELATED"/>
    <property type="match status" value="1"/>
</dbReference>
<dbReference type="InterPro" id="IPR012349">
    <property type="entry name" value="Split_barrel_FMN-bd"/>
</dbReference>